<comment type="cofactor">
    <cofactor evidence="1 11">
        <name>pyridoxal 5'-phosphate</name>
        <dbReference type="ChEBI" id="CHEBI:597326"/>
    </cofactor>
</comment>
<dbReference type="EC" id="2.6.1.9" evidence="11"/>
<dbReference type="InterPro" id="IPR015424">
    <property type="entry name" value="PyrdxlP-dep_Trfase"/>
</dbReference>
<organism evidence="13">
    <name type="scientific">Dictyoglomus thermophilum</name>
    <dbReference type="NCBI Taxonomy" id="14"/>
    <lineage>
        <taxon>Bacteria</taxon>
        <taxon>Pseudomonadati</taxon>
        <taxon>Dictyoglomota</taxon>
        <taxon>Dictyoglomia</taxon>
        <taxon>Dictyoglomales</taxon>
        <taxon>Dictyoglomaceae</taxon>
        <taxon>Dictyoglomus</taxon>
    </lineage>
</organism>
<accession>A0A7C3MIN4</accession>
<evidence type="ECO:0000256" key="10">
    <source>
        <dbReference type="ARBA" id="ARBA00047481"/>
    </source>
</evidence>
<evidence type="ECO:0000256" key="8">
    <source>
        <dbReference type="ARBA" id="ARBA00022898"/>
    </source>
</evidence>
<reference evidence="13" key="1">
    <citation type="journal article" date="2020" name="mSystems">
        <title>Genome- and Community-Level Interaction Insights into Carbon Utilization and Element Cycling Functions of Hydrothermarchaeota in Hydrothermal Sediment.</title>
        <authorList>
            <person name="Zhou Z."/>
            <person name="Liu Y."/>
            <person name="Xu W."/>
            <person name="Pan J."/>
            <person name="Luo Z.H."/>
            <person name="Li M."/>
        </authorList>
    </citation>
    <scope>NUCLEOTIDE SEQUENCE [LARGE SCALE GENOMIC DNA]</scope>
    <source>
        <strain evidence="13">SpSt-81</strain>
    </source>
</reference>
<comment type="catalytic activity">
    <reaction evidence="10 11">
        <text>L-histidinol phosphate + 2-oxoglutarate = 3-(imidazol-4-yl)-2-oxopropyl phosphate + L-glutamate</text>
        <dbReference type="Rhea" id="RHEA:23744"/>
        <dbReference type="ChEBI" id="CHEBI:16810"/>
        <dbReference type="ChEBI" id="CHEBI:29985"/>
        <dbReference type="ChEBI" id="CHEBI:57766"/>
        <dbReference type="ChEBI" id="CHEBI:57980"/>
        <dbReference type="EC" id="2.6.1.9"/>
    </reaction>
</comment>
<dbReference type="GO" id="GO:0000105">
    <property type="term" value="P:L-histidine biosynthetic process"/>
    <property type="evidence" value="ECO:0007669"/>
    <property type="project" value="UniProtKB-UniRule"/>
</dbReference>
<dbReference type="GO" id="GO:0004400">
    <property type="term" value="F:histidinol-phosphate transaminase activity"/>
    <property type="evidence" value="ECO:0007669"/>
    <property type="project" value="UniProtKB-UniRule"/>
</dbReference>
<keyword evidence="8 11" id="KW-0663">Pyridoxal phosphate</keyword>
<sequence length="350" mass="40565">MGWKDIIKSDYKGYKVNIPDLPIKLSRNENPYDIPLYIKEEILKKLAETPWNRYPDGSAKNLKNKLSDFLGVSPENLLLGTGSGEVIQIIFNGLLIEGDKVVLPIPTFPLYEKLLQQKNVRIIKTYLNEKDFSLDFEKLRETFKNSPKLLILTNPNNPTGNFLIKEKDLEKISDFSGFVLIDEAYFEFSGLTFLPYINQLPNLLILRTFSKAFSSAGIRLGYLIANSRVIEYLDNFRLPYNLNIFSQIAGEILLSYWDYLKDKIDIIKKEKERVYKEMKTMEGIIVYPSLTNFILFRSDKKDEILKRCQENGISLRDFSKEPLLENCLRVSIGDRKENDLFLKILSEVLS</sequence>
<evidence type="ECO:0000256" key="4">
    <source>
        <dbReference type="ARBA" id="ARBA00011738"/>
    </source>
</evidence>
<dbReference type="GO" id="GO:0030170">
    <property type="term" value="F:pyridoxal phosphate binding"/>
    <property type="evidence" value="ECO:0007669"/>
    <property type="project" value="InterPro"/>
</dbReference>
<dbReference type="Pfam" id="PF00155">
    <property type="entry name" value="Aminotran_1_2"/>
    <property type="match status" value="1"/>
</dbReference>
<dbReference type="HAMAP" id="MF_01023">
    <property type="entry name" value="HisC_aminotrans_2"/>
    <property type="match status" value="1"/>
</dbReference>
<dbReference type="InterPro" id="IPR015422">
    <property type="entry name" value="PyrdxlP-dep_Trfase_small"/>
</dbReference>
<dbReference type="InterPro" id="IPR015421">
    <property type="entry name" value="PyrdxlP-dep_Trfase_major"/>
</dbReference>
<dbReference type="NCBIfam" id="TIGR01141">
    <property type="entry name" value="hisC"/>
    <property type="match status" value="1"/>
</dbReference>
<evidence type="ECO:0000256" key="7">
    <source>
        <dbReference type="ARBA" id="ARBA00022679"/>
    </source>
</evidence>
<feature type="modified residue" description="N6-(pyridoxal phosphate)lysine" evidence="11">
    <location>
        <position position="211"/>
    </location>
</feature>
<gene>
    <name evidence="11 13" type="primary">hisC</name>
    <name evidence="13" type="ORF">ENW00_01780</name>
</gene>
<dbReference type="Gene3D" id="3.90.1150.10">
    <property type="entry name" value="Aspartate Aminotransferase, domain 1"/>
    <property type="match status" value="1"/>
</dbReference>
<dbReference type="EMBL" id="DTIN01000009">
    <property type="protein sequence ID" value="HFX12873.1"/>
    <property type="molecule type" value="Genomic_DNA"/>
</dbReference>
<dbReference type="UniPathway" id="UPA00031">
    <property type="reaction ID" value="UER00012"/>
</dbReference>
<comment type="caution">
    <text evidence="13">The sequence shown here is derived from an EMBL/GenBank/DDBJ whole genome shotgun (WGS) entry which is preliminary data.</text>
</comment>
<proteinExistence type="inferred from homology"/>
<keyword evidence="9 11" id="KW-0368">Histidine biosynthesis</keyword>
<comment type="pathway">
    <text evidence="2 11">Amino-acid biosynthesis; L-histidine biosynthesis; L-histidine from 5-phospho-alpha-D-ribose 1-diphosphate: step 7/9.</text>
</comment>
<dbReference type="PANTHER" id="PTHR42885">
    <property type="entry name" value="HISTIDINOL-PHOSPHATE AMINOTRANSFERASE-RELATED"/>
    <property type="match status" value="1"/>
</dbReference>
<dbReference type="AlphaFoldDB" id="A0A7C3MIN4"/>
<evidence type="ECO:0000256" key="3">
    <source>
        <dbReference type="ARBA" id="ARBA00007970"/>
    </source>
</evidence>
<keyword evidence="6 11" id="KW-0028">Amino-acid biosynthesis</keyword>
<protein>
    <recommendedName>
        <fullName evidence="11">Histidinol-phosphate aminotransferase</fullName>
        <ecNumber evidence="11">2.6.1.9</ecNumber>
    </recommendedName>
    <alternativeName>
        <fullName evidence="11">Imidazole acetol-phosphate transaminase</fullName>
    </alternativeName>
</protein>
<dbReference type="PANTHER" id="PTHR42885:SF2">
    <property type="entry name" value="HISTIDINOL-PHOSPHATE AMINOTRANSFERASE"/>
    <property type="match status" value="1"/>
</dbReference>
<evidence type="ECO:0000256" key="6">
    <source>
        <dbReference type="ARBA" id="ARBA00022605"/>
    </source>
</evidence>
<name>A0A7C3MIN4_DICTH</name>
<comment type="subunit">
    <text evidence="4 11">Homodimer.</text>
</comment>
<dbReference type="SUPFAM" id="SSF53383">
    <property type="entry name" value="PLP-dependent transferases"/>
    <property type="match status" value="1"/>
</dbReference>
<feature type="domain" description="Aminotransferase class I/classII large" evidence="12">
    <location>
        <begin position="23"/>
        <end position="343"/>
    </location>
</feature>
<dbReference type="InterPro" id="IPR001917">
    <property type="entry name" value="Aminotrans_II_pyridoxalP_BS"/>
</dbReference>
<evidence type="ECO:0000256" key="9">
    <source>
        <dbReference type="ARBA" id="ARBA00023102"/>
    </source>
</evidence>
<evidence type="ECO:0000313" key="13">
    <source>
        <dbReference type="EMBL" id="HFX12873.1"/>
    </source>
</evidence>
<keyword evidence="7 11" id="KW-0808">Transferase</keyword>
<evidence type="ECO:0000256" key="11">
    <source>
        <dbReference type="HAMAP-Rule" id="MF_01023"/>
    </source>
</evidence>
<dbReference type="PROSITE" id="PS00599">
    <property type="entry name" value="AA_TRANSFER_CLASS_2"/>
    <property type="match status" value="1"/>
</dbReference>
<evidence type="ECO:0000256" key="5">
    <source>
        <dbReference type="ARBA" id="ARBA00022576"/>
    </source>
</evidence>
<dbReference type="InterPro" id="IPR004839">
    <property type="entry name" value="Aminotransferase_I/II_large"/>
</dbReference>
<dbReference type="Gene3D" id="3.40.640.10">
    <property type="entry name" value="Type I PLP-dependent aspartate aminotransferase-like (Major domain)"/>
    <property type="match status" value="1"/>
</dbReference>
<dbReference type="CDD" id="cd00609">
    <property type="entry name" value="AAT_like"/>
    <property type="match status" value="1"/>
</dbReference>
<evidence type="ECO:0000256" key="1">
    <source>
        <dbReference type="ARBA" id="ARBA00001933"/>
    </source>
</evidence>
<evidence type="ECO:0000259" key="12">
    <source>
        <dbReference type="Pfam" id="PF00155"/>
    </source>
</evidence>
<dbReference type="InterPro" id="IPR005861">
    <property type="entry name" value="HisP_aminotrans"/>
</dbReference>
<evidence type="ECO:0000256" key="2">
    <source>
        <dbReference type="ARBA" id="ARBA00005011"/>
    </source>
</evidence>
<keyword evidence="5 11" id="KW-0032">Aminotransferase</keyword>
<comment type="similarity">
    <text evidence="3 11">Belongs to the class-II pyridoxal-phosphate-dependent aminotransferase family. Histidinol-phosphate aminotransferase subfamily.</text>
</comment>